<gene>
    <name evidence="1" type="ORF">FF098_013400</name>
</gene>
<evidence type="ECO:0000313" key="2">
    <source>
        <dbReference type="Proteomes" id="UP000818603"/>
    </source>
</evidence>
<comment type="caution">
    <text evidence="1">The sequence shown here is derived from an EMBL/GenBank/DDBJ whole genome shotgun (WGS) entry which is preliminary data.</text>
</comment>
<dbReference type="EMBL" id="VCJR02000003">
    <property type="protein sequence ID" value="NHK28912.1"/>
    <property type="molecule type" value="Genomic_DNA"/>
</dbReference>
<evidence type="ECO:0008006" key="3">
    <source>
        <dbReference type="Google" id="ProtNLM"/>
    </source>
</evidence>
<accession>A0ABX0HRB5</accession>
<name>A0ABX0HRB5_9PROT</name>
<protein>
    <recommendedName>
        <fullName evidence="3">Mobilization protein</fullName>
    </recommendedName>
</protein>
<keyword evidence="2" id="KW-1185">Reference proteome</keyword>
<evidence type="ECO:0000313" key="1">
    <source>
        <dbReference type="EMBL" id="NHK28912.1"/>
    </source>
</evidence>
<sequence length="128" mass="13905">MSDTKSLSSPKKSTPLSIRLTAEERAWMQRQSNGGSLSAFARERIFGRKSFNNSAGSRSIHPDKVAMAQALALLGKSRMSESFNALAESARIGALPVHEETEKAINEACKQVAYIKSLLMAALGIKEH</sequence>
<dbReference type="Proteomes" id="UP000818603">
    <property type="component" value="Unassembled WGS sequence"/>
</dbReference>
<reference evidence="1 2" key="1">
    <citation type="submission" date="2020-02" db="EMBL/GenBank/DDBJ databases">
        <title>Genome sequence of Parvularcula flava strain NH6-79.</title>
        <authorList>
            <person name="Abdul Karim M.H."/>
            <person name="Lam M.Q."/>
            <person name="Chen S.J."/>
            <person name="Yahya A."/>
            <person name="Shahir S."/>
            <person name="Shamsir M.S."/>
            <person name="Chong C.S."/>
        </authorList>
    </citation>
    <scope>NUCLEOTIDE SEQUENCE [LARGE SCALE GENOMIC DNA]</scope>
    <source>
        <strain evidence="1 2">NH6-79</strain>
    </source>
</reference>
<proteinExistence type="predicted"/>
<dbReference type="RefSeq" id="WP_155141440.1">
    <property type="nucleotide sequence ID" value="NZ_BMGZ01000003.1"/>
</dbReference>
<organism evidence="1 2">
    <name type="scientific">Aquisalinus luteolus</name>
    <dbReference type="NCBI Taxonomy" id="1566827"/>
    <lineage>
        <taxon>Bacteria</taxon>
        <taxon>Pseudomonadati</taxon>
        <taxon>Pseudomonadota</taxon>
        <taxon>Alphaproteobacteria</taxon>
        <taxon>Parvularculales</taxon>
        <taxon>Parvularculaceae</taxon>
        <taxon>Aquisalinus</taxon>
    </lineage>
</organism>